<gene>
    <name evidence="3" type="ORF">J41TS4_01030</name>
</gene>
<dbReference type="EMBL" id="BORS01000001">
    <property type="protein sequence ID" value="GIO40345.1"/>
    <property type="molecule type" value="Genomic_DNA"/>
</dbReference>
<keyword evidence="1" id="KW-0560">Oxidoreductase</keyword>
<dbReference type="PANTHER" id="PTHR43818">
    <property type="entry name" value="BCDNA.GH03377"/>
    <property type="match status" value="1"/>
</dbReference>
<keyword evidence="4" id="KW-1185">Reference proteome</keyword>
<organism evidence="3 4">
    <name type="scientific">Paenibacillus apis</name>
    <dbReference type="NCBI Taxonomy" id="1792174"/>
    <lineage>
        <taxon>Bacteria</taxon>
        <taxon>Bacillati</taxon>
        <taxon>Bacillota</taxon>
        <taxon>Bacilli</taxon>
        <taxon>Bacillales</taxon>
        <taxon>Paenibacillaceae</taxon>
        <taxon>Paenibacillus</taxon>
    </lineage>
</organism>
<dbReference type="RefSeq" id="WP_301624073.1">
    <property type="nucleotide sequence ID" value="NZ_BORS01000001.1"/>
</dbReference>
<dbReference type="Proteomes" id="UP000678895">
    <property type="component" value="Unassembled WGS sequence"/>
</dbReference>
<accession>A0A920CI75</accession>
<name>A0A920CI75_9BACL</name>
<comment type="caution">
    <text evidence="3">The sequence shown here is derived from an EMBL/GenBank/DDBJ whole genome shotgun (WGS) entry which is preliminary data.</text>
</comment>
<dbReference type="InterPro" id="IPR036291">
    <property type="entry name" value="NAD(P)-bd_dom_sf"/>
</dbReference>
<dbReference type="Gene3D" id="3.30.360.10">
    <property type="entry name" value="Dihydrodipicolinate Reductase, domain 2"/>
    <property type="match status" value="1"/>
</dbReference>
<dbReference type="SUPFAM" id="SSF55347">
    <property type="entry name" value="Glyceraldehyde-3-phosphate dehydrogenase-like, C-terminal domain"/>
    <property type="match status" value="1"/>
</dbReference>
<dbReference type="AlphaFoldDB" id="A0A920CI75"/>
<feature type="domain" description="Gfo/Idh/MocA-like oxidoreductase N-terminal" evidence="2">
    <location>
        <begin position="5"/>
        <end position="129"/>
    </location>
</feature>
<sequence>MKICRAALIGIGGFGVEHVKMMQKLAGEGRLQVVAFTEPNADAHQESYGKLAALGAIHYTDYVQMLTLHPDIDFVAIATPIATHKPMCIQAMRMGFHVLVEKPPAITIQDLDEMIAVQRETGRLCQVNFQNTSGQAFRTLLERLGSGALGQVEHVVGVGMWKRSRAYYDRTRWAGKLVSDGQYVLDGTFNNPFAHLLHNCLLAAGVEGAPGLHPQSVQAELYHVNDIEGDDVSCIRAVMANGADVHFYAMLCSEGSGEPFITVNGTQGKAYWDYENKLTIHTRDGEEELAFGPVDLIRNMYVNLMEAIESPEKPLFSPLEACRSFVLVSNGTYESARAVHAIPRQFVTERQAGESTVRLLPGLSEKMREVAARRKLYSEYPFPWAMSSRPFPMAGYSRFELPADMRKSWPSDEKSDFT</sequence>
<evidence type="ECO:0000259" key="2">
    <source>
        <dbReference type="Pfam" id="PF01408"/>
    </source>
</evidence>
<evidence type="ECO:0000256" key="1">
    <source>
        <dbReference type="ARBA" id="ARBA00023002"/>
    </source>
</evidence>
<dbReference type="PANTHER" id="PTHR43818:SF11">
    <property type="entry name" value="BCDNA.GH03377"/>
    <property type="match status" value="1"/>
</dbReference>
<dbReference type="Gene3D" id="3.40.50.720">
    <property type="entry name" value="NAD(P)-binding Rossmann-like Domain"/>
    <property type="match status" value="1"/>
</dbReference>
<reference evidence="3" key="1">
    <citation type="submission" date="2021-03" db="EMBL/GenBank/DDBJ databases">
        <title>Antimicrobial resistance genes in bacteria isolated from Japanese honey, and their potential for conferring macrolide and lincosamide resistance in the American foulbrood pathogen Paenibacillus larvae.</title>
        <authorList>
            <person name="Okamoto M."/>
            <person name="Kumagai M."/>
            <person name="Kanamori H."/>
            <person name="Takamatsu D."/>
        </authorList>
    </citation>
    <scope>NUCLEOTIDE SEQUENCE</scope>
    <source>
        <strain evidence="3">J41TS4</strain>
    </source>
</reference>
<dbReference type="SUPFAM" id="SSF51735">
    <property type="entry name" value="NAD(P)-binding Rossmann-fold domains"/>
    <property type="match status" value="1"/>
</dbReference>
<dbReference type="GO" id="GO:0016491">
    <property type="term" value="F:oxidoreductase activity"/>
    <property type="evidence" value="ECO:0007669"/>
    <property type="project" value="UniProtKB-KW"/>
</dbReference>
<dbReference type="GO" id="GO:0000166">
    <property type="term" value="F:nucleotide binding"/>
    <property type="evidence" value="ECO:0007669"/>
    <property type="project" value="InterPro"/>
</dbReference>
<dbReference type="Pfam" id="PF01408">
    <property type="entry name" value="GFO_IDH_MocA"/>
    <property type="match status" value="1"/>
</dbReference>
<protein>
    <submittedName>
        <fullName evidence="3">Oxidoreductase</fullName>
    </submittedName>
</protein>
<proteinExistence type="predicted"/>
<dbReference type="InterPro" id="IPR000683">
    <property type="entry name" value="Gfo/Idh/MocA-like_OxRdtase_N"/>
</dbReference>
<evidence type="ECO:0000313" key="3">
    <source>
        <dbReference type="EMBL" id="GIO40345.1"/>
    </source>
</evidence>
<dbReference type="InterPro" id="IPR050463">
    <property type="entry name" value="Gfo/Idh/MocA_oxidrdct_glycsds"/>
</dbReference>
<evidence type="ECO:0000313" key="4">
    <source>
        <dbReference type="Proteomes" id="UP000678895"/>
    </source>
</evidence>